<keyword evidence="2" id="KW-0493">Microtubule</keyword>
<dbReference type="Proteomes" id="UP001187471">
    <property type="component" value="Unassembled WGS sequence"/>
</dbReference>
<feature type="signal peptide" evidence="4">
    <location>
        <begin position="1"/>
        <end position="16"/>
    </location>
</feature>
<reference evidence="5" key="1">
    <citation type="submission" date="2022-12" db="EMBL/GenBank/DDBJ databases">
        <title>Draft genome assemblies for two species of Escallonia (Escalloniales).</title>
        <authorList>
            <person name="Chanderbali A."/>
            <person name="Dervinis C."/>
            <person name="Anghel I."/>
            <person name="Soltis D."/>
            <person name="Soltis P."/>
            <person name="Zapata F."/>
        </authorList>
    </citation>
    <scope>NUCLEOTIDE SEQUENCE</scope>
    <source>
        <strain evidence="5">UCBG92.1500</strain>
        <tissue evidence="5">Leaf</tissue>
    </source>
</reference>
<dbReference type="InterPro" id="IPR039613">
    <property type="entry name" value="SPR1/2/3/4/5"/>
</dbReference>
<comment type="caution">
    <text evidence="5">The sequence shown here is derived from an EMBL/GenBank/DDBJ whole genome shotgun (WGS) entry which is preliminary data.</text>
</comment>
<feature type="chain" id="PRO_5041700579" description="Protein SPIRAL1-like 5" evidence="4">
    <location>
        <begin position="17"/>
        <end position="130"/>
    </location>
</feature>
<keyword evidence="4" id="KW-0732">Signal</keyword>
<dbReference type="PANTHER" id="PTHR33403">
    <property type="entry name" value="SPR1"/>
    <property type="match status" value="1"/>
</dbReference>
<gene>
    <name evidence="5" type="ORF">RJ640_023103</name>
</gene>
<evidence type="ECO:0000256" key="4">
    <source>
        <dbReference type="SAM" id="SignalP"/>
    </source>
</evidence>
<evidence type="ECO:0000256" key="2">
    <source>
        <dbReference type="ARBA" id="ARBA00022701"/>
    </source>
</evidence>
<evidence type="ECO:0000256" key="1">
    <source>
        <dbReference type="ARBA" id="ARBA00009656"/>
    </source>
</evidence>
<name>A0AA88R6F0_9ASTE</name>
<evidence type="ECO:0008006" key="7">
    <source>
        <dbReference type="Google" id="ProtNLM"/>
    </source>
</evidence>
<feature type="region of interest" description="Disordered" evidence="3">
    <location>
        <begin position="31"/>
        <end position="130"/>
    </location>
</feature>
<keyword evidence="6" id="KW-1185">Reference proteome</keyword>
<dbReference type="PANTHER" id="PTHR33403:SF22">
    <property type="entry name" value="PROTEIN SPIRAL1-LIKE 5"/>
    <property type="match status" value="1"/>
</dbReference>
<organism evidence="5 6">
    <name type="scientific">Escallonia rubra</name>
    <dbReference type="NCBI Taxonomy" id="112253"/>
    <lineage>
        <taxon>Eukaryota</taxon>
        <taxon>Viridiplantae</taxon>
        <taxon>Streptophyta</taxon>
        <taxon>Embryophyta</taxon>
        <taxon>Tracheophyta</taxon>
        <taxon>Spermatophyta</taxon>
        <taxon>Magnoliopsida</taxon>
        <taxon>eudicotyledons</taxon>
        <taxon>Gunneridae</taxon>
        <taxon>Pentapetalae</taxon>
        <taxon>asterids</taxon>
        <taxon>campanulids</taxon>
        <taxon>Escalloniales</taxon>
        <taxon>Escalloniaceae</taxon>
        <taxon>Escallonia</taxon>
    </lineage>
</organism>
<dbReference type="EMBL" id="JAVXUO010001311">
    <property type="protein sequence ID" value="KAK2983569.1"/>
    <property type="molecule type" value="Genomic_DNA"/>
</dbReference>
<dbReference type="GO" id="GO:0043622">
    <property type="term" value="P:cortical microtubule organization"/>
    <property type="evidence" value="ECO:0007669"/>
    <property type="project" value="InterPro"/>
</dbReference>
<feature type="compositionally biased region" description="Polar residues" evidence="3">
    <location>
        <begin position="85"/>
        <end position="104"/>
    </location>
</feature>
<dbReference type="AlphaFoldDB" id="A0AA88R6F0"/>
<sequence>MAFLFYFLGYMVVAFSRKPKEIQLEDQNIRASMKKGGNSGGGKSSLGYLFGSDEQPKEPQASPPTVKAPWDDDNSTKKPPKSPSQKLSVSNNYHRAQGQNSGNFITDRPTTKVQSPPGGNSSIGYLFGDK</sequence>
<comment type="similarity">
    <text evidence="1">Belongs to the SPIRAL1 family.</text>
</comment>
<evidence type="ECO:0000313" key="6">
    <source>
        <dbReference type="Proteomes" id="UP001187471"/>
    </source>
</evidence>
<protein>
    <recommendedName>
        <fullName evidence="7">Protein SPIRAL1-like 5</fullName>
    </recommendedName>
</protein>
<evidence type="ECO:0000313" key="5">
    <source>
        <dbReference type="EMBL" id="KAK2983569.1"/>
    </source>
</evidence>
<dbReference type="GO" id="GO:0010005">
    <property type="term" value="C:cortical microtubule, transverse to long axis"/>
    <property type="evidence" value="ECO:0007669"/>
    <property type="project" value="TreeGrafter"/>
</dbReference>
<proteinExistence type="inferred from homology"/>
<evidence type="ECO:0000256" key="3">
    <source>
        <dbReference type="SAM" id="MobiDB-lite"/>
    </source>
</evidence>
<accession>A0AA88R6F0</accession>
<feature type="compositionally biased region" description="Polar residues" evidence="3">
    <location>
        <begin position="111"/>
        <end position="123"/>
    </location>
</feature>